<evidence type="ECO:0000313" key="3">
    <source>
        <dbReference type="Proteomes" id="UP000253729"/>
    </source>
</evidence>
<dbReference type="Proteomes" id="UP000253729">
    <property type="component" value="Unassembled WGS sequence"/>
</dbReference>
<evidence type="ECO:0000256" key="1">
    <source>
        <dbReference type="SAM" id="MobiDB-lite"/>
    </source>
</evidence>
<sequence length="65" mass="6997">MPRSYGASCWRLISTPKVDGVNSLSRSFLALKARVRPRHVGGVGSSFSPGDKEGSNGYPVRSSWS</sequence>
<keyword evidence="3" id="KW-1185">Reference proteome</keyword>
<feature type="region of interest" description="Disordered" evidence="1">
    <location>
        <begin position="39"/>
        <end position="65"/>
    </location>
</feature>
<dbReference type="RefSeq" id="XP_026629144.1">
    <property type="nucleotide sequence ID" value="XM_026765265.1"/>
</dbReference>
<name>A0A3F3QBI4_9EURO</name>
<dbReference type="EMBL" id="KZ852038">
    <property type="protein sequence ID" value="RDH36122.1"/>
    <property type="molecule type" value="Genomic_DNA"/>
</dbReference>
<protein>
    <submittedName>
        <fullName evidence="2">Uncharacterized protein</fullName>
    </submittedName>
</protein>
<accession>A0A3F3QBI4</accession>
<proteinExistence type="predicted"/>
<reference evidence="2 3" key="1">
    <citation type="submission" date="2018-07" db="EMBL/GenBank/DDBJ databases">
        <title>The genomes of Aspergillus section Nigri reveals drivers in fungal speciation.</title>
        <authorList>
            <consortium name="DOE Joint Genome Institute"/>
            <person name="Vesth T.C."/>
            <person name="Nybo J."/>
            <person name="Theobald S."/>
            <person name="Brandl J."/>
            <person name="Frisvad J.C."/>
            <person name="Nielsen K.F."/>
            <person name="Lyhne E.K."/>
            <person name="Kogle M.E."/>
            <person name="Kuo A."/>
            <person name="Riley R."/>
            <person name="Clum A."/>
            <person name="Nolan M."/>
            <person name="Lipzen A."/>
            <person name="Salamov A."/>
            <person name="Henrissat B."/>
            <person name="Wiebenga A."/>
            <person name="De vries R.P."/>
            <person name="Grigoriev I.V."/>
            <person name="Mortensen U.H."/>
            <person name="Andersen M.R."/>
            <person name="Baker S.E."/>
        </authorList>
    </citation>
    <scope>NUCLEOTIDE SEQUENCE [LARGE SCALE GENOMIC DNA]</scope>
    <source>
        <strain evidence="2 3">CBS 139.54b</strain>
    </source>
</reference>
<dbReference type="AlphaFoldDB" id="A0A3F3QBI4"/>
<gene>
    <name evidence="2" type="ORF">BDQ94DRAFT_138607</name>
</gene>
<dbReference type="GeneID" id="38133621"/>
<evidence type="ECO:0000313" key="2">
    <source>
        <dbReference type="EMBL" id="RDH36122.1"/>
    </source>
</evidence>
<organism evidence="2 3">
    <name type="scientific">Aspergillus welwitschiae</name>
    <dbReference type="NCBI Taxonomy" id="1341132"/>
    <lineage>
        <taxon>Eukaryota</taxon>
        <taxon>Fungi</taxon>
        <taxon>Dikarya</taxon>
        <taxon>Ascomycota</taxon>
        <taxon>Pezizomycotina</taxon>
        <taxon>Eurotiomycetes</taxon>
        <taxon>Eurotiomycetidae</taxon>
        <taxon>Eurotiales</taxon>
        <taxon>Aspergillaceae</taxon>
        <taxon>Aspergillus</taxon>
        <taxon>Aspergillus subgen. Circumdati</taxon>
    </lineage>
</organism>